<organism evidence="2 3">
    <name type="scientific">Streblomastix strix</name>
    <dbReference type="NCBI Taxonomy" id="222440"/>
    <lineage>
        <taxon>Eukaryota</taxon>
        <taxon>Metamonada</taxon>
        <taxon>Preaxostyla</taxon>
        <taxon>Oxymonadida</taxon>
        <taxon>Streblomastigidae</taxon>
        <taxon>Streblomastix</taxon>
    </lineage>
</organism>
<dbReference type="Proteomes" id="UP000324800">
    <property type="component" value="Unassembled WGS sequence"/>
</dbReference>
<dbReference type="EMBL" id="SNRW01022161">
    <property type="protein sequence ID" value="KAA6364024.1"/>
    <property type="molecule type" value="Genomic_DNA"/>
</dbReference>
<gene>
    <name evidence="2" type="ORF">EZS28_040449</name>
</gene>
<name>A0A5J4U0R2_9EUKA</name>
<evidence type="ECO:0000313" key="3">
    <source>
        <dbReference type="Proteomes" id="UP000324800"/>
    </source>
</evidence>
<sequence length="434" mass="50592">MFNDIQSSGLFDKIEQMIKDKIEEEKEQKKYSNETEQLIRIYILIMKGRESKQEKIDICANVIEKNIINLLNIINKLKEEDNKEINNEQRNEEIERQIQQSAQLIRVIHLIREQDPNSEEDWETRIADQIMKIVKERICPLIHLNCPPQINCQQYINIPQSPAIIELKSDVFQNLFNVSKNNQEFNDILLNDHNIIPHLIHPLIQFASESQLKKKTNSQEQHDQQQTESFSSLSLITSSIDLLSNTNNYIINNNKCKVVINAPNVLRSFISLSGYKINIHFSQENDQQTFAVRHSSRGCLWNIHYSGDASAHSELVNTRYVRVLIIAISTASGAGEEQDDEIYWGLFRISNFLSNLHQGRNNDEPPFQYFPPQPLLVHRSVEQIEEEGGNEEIESQLINEGNGWNIKDEVNETKGWILNYFTEQGNQRPDWYNY</sequence>
<evidence type="ECO:0000256" key="1">
    <source>
        <dbReference type="SAM" id="Coils"/>
    </source>
</evidence>
<feature type="coiled-coil region" evidence="1">
    <location>
        <begin position="60"/>
        <end position="97"/>
    </location>
</feature>
<keyword evidence="1" id="KW-0175">Coiled coil</keyword>
<proteinExistence type="predicted"/>
<comment type="caution">
    <text evidence="2">The sequence shown here is derived from an EMBL/GenBank/DDBJ whole genome shotgun (WGS) entry which is preliminary data.</text>
</comment>
<reference evidence="2 3" key="1">
    <citation type="submission" date="2019-03" db="EMBL/GenBank/DDBJ databases">
        <title>Single cell metagenomics reveals metabolic interactions within the superorganism composed of flagellate Streblomastix strix and complex community of Bacteroidetes bacteria on its surface.</title>
        <authorList>
            <person name="Treitli S.C."/>
            <person name="Kolisko M."/>
            <person name="Husnik F."/>
            <person name="Keeling P."/>
            <person name="Hampl V."/>
        </authorList>
    </citation>
    <scope>NUCLEOTIDE SEQUENCE [LARGE SCALE GENOMIC DNA]</scope>
    <source>
        <strain evidence="2">ST1C</strain>
    </source>
</reference>
<accession>A0A5J4U0R2</accession>
<evidence type="ECO:0000313" key="2">
    <source>
        <dbReference type="EMBL" id="KAA6364024.1"/>
    </source>
</evidence>
<protein>
    <submittedName>
        <fullName evidence="2">Uncharacterized protein</fullName>
    </submittedName>
</protein>
<dbReference type="AlphaFoldDB" id="A0A5J4U0R2"/>